<keyword evidence="3 6" id="KW-1133">Transmembrane helix</keyword>
<evidence type="ECO:0000313" key="12">
    <source>
        <dbReference type="EMBL" id="CAF4238408.1"/>
    </source>
</evidence>
<feature type="transmembrane region" description="Helical" evidence="6">
    <location>
        <begin position="221"/>
        <end position="238"/>
    </location>
</feature>
<evidence type="ECO:0000313" key="10">
    <source>
        <dbReference type="EMBL" id="CAF3448946.1"/>
    </source>
</evidence>
<dbReference type="Proteomes" id="UP000663869">
    <property type="component" value="Unassembled WGS sequence"/>
</dbReference>
<dbReference type="Proteomes" id="UP000663873">
    <property type="component" value="Unassembled WGS sequence"/>
</dbReference>
<dbReference type="AlphaFoldDB" id="A0A818DW14"/>
<evidence type="ECO:0000256" key="5">
    <source>
        <dbReference type="SAM" id="MobiDB-lite"/>
    </source>
</evidence>
<dbReference type="EMBL" id="CAJNYD010001873">
    <property type="protein sequence ID" value="CAF3373955.1"/>
    <property type="molecule type" value="Genomic_DNA"/>
</dbReference>
<dbReference type="Pfam" id="PF13520">
    <property type="entry name" value="AA_permease_2"/>
    <property type="match status" value="1"/>
</dbReference>
<accession>A0A818DW14</accession>
<dbReference type="OrthoDB" id="1718410at2759"/>
<dbReference type="EMBL" id="CAJNYU010001570">
    <property type="protein sequence ID" value="CAF3448946.1"/>
    <property type="molecule type" value="Genomic_DNA"/>
</dbReference>
<comment type="subcellular location">
    <subcellularLocation>
        <location evidence="1">Membrane</location>
        <topology evidence="1">Multi-pass membrane protein</topology>
    </subcellularLocation>
</comment>
<evidence type="ECO:0000256" key="4">
    <source>
        <dbReference type="ARBA" id="ARBA00023136"/>
    </source>
</evidence>
<dbReference type="Proteomes" id="UP000663848">
    <property type="component" value="Unassembled WGS sequence"/>
</dbReference>
<proteinExistence type="predicted"/>
<feature type="transmembrane region" description="Helical" evidence="6">
    <location>
        <begin position="182"/>
        <end position="209"/>
    </location>
</feature>
<dbReference type="EMBL" id="CAJOBO010000045">
    <property type="protein sequence ID" value="CAF4109822.1"/>
    <property type="molecule type" value="Genomic_DNA"/>
</dbReference>
<dbReference type="InterPro" id="IPR002293">
    <property type="entry name" value="AA/rel_permease1"/>
</dbReference>
<feature type="transmembrane region" description="Helical" evidence="6">
    <location>
        <begin position="514"/>
        <end position="532"/>
    </location>
</feature>
<evidence type="ECO:0000256" key="1">
    <source>
        <dbReference type="ARBA" id="ARBA00004141"/>
    </source>
</evidence>
<feature type="transmembrane region" description="Helical" evidence="6">
    <location>
        <begin position="139"/>
        <end position="158"/>
    </location>
</feature>
<feature type="transmembrane region" description="Helical" evidence="6">
    <location>
        <begin position="426"/>
        <end position="445"/>
    </location>
</feature>
<dbReference type="Proteomes" id="UP000663833">
    <property type="component" value="Unassembled WGS sequence"/>
</dbReference>
<evidence type="ECO:0000256" key="3">
    <source>
        <dbReference type="ARBA" id="ARBA00022989"/>
    </source>
</evidence>
<comment type="caution">
    <text evidence="10">The sequence shown here is derived from an EMBL/GenBank/DDBJ whole genome shotgun (WGS) entry which is preliminary data.</text>
</comment>
<keyword evidence="2 6" id="KW-0812">Transmembrane</keyword>
<dbReference type="Proteomes" id="UP000663862">
    <property type="component" value="Unassembled WGS sequence"/>
</dbReference>
<feature type="compositionally biased region" description="Low complexity" evidence="5">
    <location>
        <begin position="19"/>
        <end position="33"/>
    </location>
</feature>
<dbReference type="GO" id="GO:0016020">
    <property type="term" value="C:membrane"/>
    <property type="evidence" value="ECO:0007669"/>
    <property type="project" value="UniProtKB-SubCell"/>
</dbReference>
<name>A0A818DW14_9BILA</name>
<feature type="region of interest" description="Disordered" evidence="5">
    <location>
        <begin position="1"/>
        <end position="39"/>
    </location>
</feature>
<evidence type="ECO:0000313" key="14">
    <source>
        <dbReference type="EMBL" id="CAF4559493.1"/>
    </source>
</evidence>
<evidence type="ECO:0000313" key="13">
    <source>
        <dbReference type="EMBL" id="CAF4245057.1"/>
    </source>
</evidence>
<evidence type="ECO:0000313" key="9">
    <source>
        <dbReference type="EMBL" id="CAF3373955.1"/>
    </source>
</evidence>
<dbReference type="GO" id="GO:0015171">
    <property type="term" value="F:amino acid transmembrane transporter activity"/>
    <property type="evidence" value="ECO:0007669"/>
    <property type="project" value="TreeGrafter"/>
</dbReference>
<gene>
    <name evidence="10" type="ORF">FME351_LOCUS13254</name>
    <name evidence="8" type="ORF">GRG538_LOCUS3364</name>
    <name evidence="11" type="ORF">HFQ381_LOCUS1571</name>
    <name evidence="9" type="ORF">LUA448_LOCUS15123</name>
    <name evidence="14" type="ORF">QYT958_LOCUS8887</name>
    <name evidence="7" type="ORF">TIS948_LOCUS15212</name>
    <name evidence="13" type="ORF">TSG867_LOCUS2714</name>
    <name evidence="12" type="ORF">UJA718_LOCUS8782</name>
</gene>
<feature type="transmembrane region" description="Helical" evidence="6">
    <location>
        <begin position="451"/>
        <end position="474"/>
    </location>
</feature>
<organism evidence="10 15">
    <name type="scientific">Rotaria socialis</name>
    <dbReference type="NCBI Taxonomy" id="392032"/>
    <lineage>
        <taxon>Eukaryota</taxon>
        <taxon>Metazoa</taxon>
        <taxon>Spiralia</taxon>
        <taxon>Gnathifera</taxon>
        <taxon>Rotifera</taxon>
        <taxon>Eurotatoria</taxon>
        <taxon>Bdelloidea</taxon>
        <taxon>Philodinida</taxon>
        <taxon>Philodinidae</taxon>
        <taxon>Rotaria</taxon>
    </lineage>
</organism>
<protein>
    <submittedName>
        <fullName evidence="10">Uncharacterized protein</fullName>
    </submittedName>
</protein>
<dbReference type="Proteomes" id="UP000663872">
    <property type="component" value="Unassembled WGS sequence"/>
</dbReference>
<feature type="transmembrane region" description="Helical" evidence="6">
    <location>
        <begin position="329"/>
        <end position="348"/>
    </location>
</feature>
<reference evidence="10" key="1">
    <citation type="submission" date="2021-02" db="EMBL/GenBank/DDBJ databases">
        <authorList>
            <person name="Nowell W R."/>
        </authorList>
    </citation>
    <scope>NUCLEOTIDE SEQUENCE</scope>
</reference>
<dbReference type="PANTHER" id="PTHR43243">
    <property type="entry name" value="INNER MEMBRANE TRANSPORTER YGJI-RELATED"/>
    <property type="match status" value="1"/>
</dbReference>
<feature type="transmembrane region" description="Helical" evidence="6">
    <location>
        <begin position="244"/>
        <end position="265"/>
    </location>
</feature>
<dbReference type="Proteomes" id="UP000663851">
    <property type="component" value="Unassembled WGS sequence"/>
</dbReference>
<feature type="transmembrane region" description="Helical" evidence="6">
    <location>
        <begin position="385"/>
        <end position="405"/>
    </location>
</feature>
<dbReference type="EMBL" id="CAJNYT010000080">
    <property type="protein sequence ID" value="CAF3329427.1"/>
    <property type="molecule type" value="Genomic_DNA"/>
</dbReference>
<feature type="transmembrane region" description="Helical" evidence="6">
    <location>
        <begin position="486"/>
        <end position="508"/>
    </location>
</feature>
<keyword evidence="4 6" id="KW-0472">Membrane</keyword>
<dbReference type="EMBL" id="CAJOBP010000946">
    <property type="protein sequence ID" value="CAF4238408.1"/>
    <property type="molecule type" value="Genomic_DNA"/>
</dbReference>
<evidence type="ECO:0000256" key="6">
    <source>
        <dbReference type="SAM" id="Phobius"/>
    </source>
</evidence>
<evidence type="ECO:0000313" key="11">
    <source>
        <dbReference type="EMBL" id="CAF4109822.1"/>
    </source>
</evidence>
<dbReference type="EMBL" id="CAJNXB010002436">
    <property type="protein sequence ID" value="CAF3251000.1"/>
    <property type="molecule type" value="Genomic_DNA"/>
</dbReference>
<dbReference type="EMBL" id="CAJOBR010000913">
    <property type="protein sequence ID" value="CAF4559493.1"/>
    <property type="molecule type" value="Genomic_DNA"/>
</dbReference>
<dbReference type="Proteomes" id="UP000663825">
    <property type="component" value="Unassembled WGS sequence"/>
</dbReference>
<dbReference type="Gene3D" id="1.20.1740.10">
    <property type="entry name" value="Amino acid/polyamine transporter I"/>
    <property type="match status" value="1"/>
</dbReference>
<evidence type="ECO:0000256" key="2">
    <source>
        <dbReference type="ARBA" id="ARBA00022692"/>
    </source>
</evidence>
<evidence type="ECO:0000313" key="8">
    <source>
        <dbReference type="EMBL" id="CAF3329427.1"/>
    </source>
</evidence>
<keyword evidence="16" id="KW-1185">Reference proteome</keyword>
<evidence type="ECO:0000313" key="7">
    <source>
        <dbReference type="EMBL" id="CAF3251000.1"/>
    </source>
</evidence>
<evidence type="ECO:0000313" key="16">
    <source>
        <dbReference type="Proteomes" id="UP000663873"/>
    </source>
</evidence>
<sequence length="679" mass="76270">MTSINLDNSDEGRTSSTEISPLISQTSQSSSLLHHNGRRHSTTWDFPGRWGEVTRIDFSTTTNDIISTATVHNESYGPSTTADSRTNFEGRIPKLVHGEKEKKSHKMLGEWHATAIAGNDISSSCLYTAGICAQRAGQYSFISLYLVAFVLYLFRNIYAEVGLALPLNGGAYNVLLNCTTKFIASIAACLTLVSYIATAVVSAGSAIAYGQNLWSGLDPSWAVMALLGFFCLLTLMGLKESANVALVIFAIHIGTMTLLLIMCLIKIMKSYDSITMFIENWQTKPLKNIPEDIYYGFALALLGVSGFETSSNYIEEQNVGVFPKTLRNMWYVVSLFNPLFSLLSLFIMPMAEIRHHRDDLLAAMGSATLQSNSSTWLAQLISADALLVLSGAVLTSYVGITGLIRRMSFDRCLPIFLSFTNRWRETNHFIIIGFFLVTSLLHFIVRGNLESLAGVYTMSFLSVMSLFAVGNMILKYKRSTLPRKIYASWPHVVLGFLLVFVGLIGEIILNLAHVKFFILYFGITFLIVMLMFSRNRVLKLLIYFGGPRSWQEMLNQQYKRIEDRPMLFFTRTDDPSVLNKAILYVRENELTNFLKICHVYENENQIPSMLETNVKFLDKQYPKLCIDLLLIKGQFDPPTVKRLSEQLDIPTNFMFITCPAGNFSHHLAEMGGIRLITHS</sequence>
<dbReference type="PANTHER" id="PTHR43243:SF11">
    <property type="entry name" value="AMINO ACID PERMEASE_ SLC12A DOMAIN-CONTAINING PROTEIN"/>
    <property type="match status" value="1"/>
</dbReference>
<evidence type="ECO:0000313" key="15">
    <source>
        <dbReference type="Proteomes" id="UP000663869"/>
    </source>
</evidence>
<dbReference type="EMBL" id="CAJOBQ010000075">
    <property type="protein sequence ID" value="CAF4245057.1"/>
    <property type="molecule type" value="Genomic_DNA"/>
</dbReference>